<feature type="compositionally biased region" description="Basic and acidic residues" evidence="1">
    <location>
        <begin position="73"/>
        <end position="82"/>
    </location>
</feature>
<evidence type="ECO:0000313" key="2">
    <source>
        <dbReference type="EMBL" id="CAL8141325.1"/>
    </source>
</evidence>
<dbReference type="EMBL" id="CAXLJM020000146">
    <property type="protein sequence ID" value="CAL8141325.1"/>
    <property type="molecule type" value="Genomic_DNA"/>
</dbReference>
<keyword evidence="3" id="KW-1185">Reference proteome</keyword>
<evidence type="ECO:0000256" key="1">
    <source>
        <dbReference type="SAM" id="MobiDB-lite"/>
    </source>
</evidence>
<dbReference type="Proteomes" id="UP001642540">
    <property type="component" value="Unassembled WGS sequence"/>
</dbReference>
<accession>A0ABP1S1E6</accession>
<protein>
    <submittedName>
        <fullName evidence="2">Uncharacterized protein</fullName>
    </submittedName>
</protein>
<evidence type="ECO:0000313" key="3">
    <source>
        <dbReference type="Proteomes" id="UP001642540"/>
    </source>
</evidence>
<feature type="compositionally biased region" description="Pro residues" evidence="1">
    <location>
        <begin position="178"/>
        <end position="192"/>
    </location>
</feature>
<comment type="caution">
    <text evidence="2">The sequence shown here is derived from an EMBL/GenBank/DDBJ whole genome shotgun (WGS) entry which is preliminary data.</text>
</comment>
<organism evidence="2 3">
    <name type="scientific">Orchesella dallaii</name>
    <dbReference type="NCBI Taxonomy" id="48710"/>
    <lineage>
        <taxon>Eukaryota</taxon>
        <taxon>Metazoa</taxon>
        <taxon>Ecdysozoa</taxon>
        <taxon>Arthropoda</taxon>
        <taxon>Hexapoda</taxon>
        <taxon>Collembola</taxon>
        <taxon>Entomobryomorpha</taxon>
        <taxon>Entomobryoidea</taxon>
        <taxon>Orchesellidae</taxon>
        <taxon>Orchesellinae</taxon>
        <taxon>Orchesella</taxon>
    </lineage>
</organism>
<gene>
    <name evidence="2" type="ORF">ODALV1_LOCUS28668</name>
</gene>
<feature type="compositionally biased region" description="Low complexity" evidence="1">
    <location>
        <begin position="164"/>
        <end position="177"/>
    </location>
</feature>
<sequence length="192" mass="21154">MCVLNDEFSQVERSSVSRKVHAEFCLSQKSVYGGTLKCLFRSPPLTKGATTLYETDEFADLIDSPISEPDNSLQDRTKRDAQELQPNFELEYDSSESLIRTGRRIINETDANATYKVMINGTEVDRPRPLKMLNLEYFMAKKKFFEVPAQNATNATVPDDKTSAAPDPAAPDPAAAPVDPPVDPAPDPAATV</sequence>
<reference evidence="2 3" key="1">
    <citation type="submission" date="2024-08" db="EMBL/GenBank/DDBJ databases">
        <authorList>
            <person name="Cucini C."/>
            <person name="Frati F."/>
        </authorList>
    </citation>
    <scope>NUCLEOTIDE SEQUENCE [LARGE SCALE GENOMIC DNA]</scope>
</reference>
<name>A0ABP1S1E6_9HEXA</name>
<feature type="region of interest" description="Disordered" evidence="1">
    <location>
        <begin position="151"/>
        <end position="192"/>
    </location>
</feature>
<proteinExistence type="predicted"/>
<feature type="region of interest" description="Disordered" evidence="1">
    <location>
        <begin position="64"/>
        <end position="84"/>
    </location>
</feature>